<evidence type="ECO:0000313" key="3">
    <source>
        <dbReference type="Proteomes" id="UP000596387"/>
    </source>
</evidence>
<dbReference type="EMBL" id="CP047166">
    <property type="protein sequence ID" value="QRF66768.1"/>
    <property type="molecule type" value="Genomic_DNA"/>
</dbReference>
<evidence type="ECO:0000313" key="2">
    <source>
        <dbReference type="EMBL" id="QRF66768.1"/>
    </source>
</evidence>
<dbReference type="SUPFAM" id="SSF51735">
    <property type="entry name" value="NAD(P)-binding Rossmann-fold domains"/>
    <property type="match status" value="1"/>
</dbReference>
<accession>A0ABX7F8A2</accession>
<dbReference type="InterPro" id="IPR050177">
    <property type="entry name" value="Lipid_A_modif_metabolic_enz"/>
</dbReference>
<dbReference type="CDD" id="cd08946">
    <property type="entry name" value="SDR_e"/>
    <property type="match status" value="1"/>
</dbReference>
<evidence type="ECO:0000259" key="1">
    <source>
        <dbReference type="Pfam" id="PF01370"/>
    </source>
</evidence>
<gene>
    <name evidence="2" type="ORF">GQA70_10890</name>
</gene>
<proteinExistence type="predicted"/>
<protein>
    <submittedName>
        <fullName evidence="2">NAD-dependent epimerase/dehydratase family protein</fullName>
    </submittedName>
</protein>
<dbReference type="InterPro" id="IPR036291">
    <property type="entry name" value="NAD(P)-bd_dom_sf"/>
</dbReference>
<reference evidence="2 3" key="1">
    <citation type="submission" date="2019-12" db="EMBL/GenBank/DDBJ databases">
        <title>Complete Genome Sequence of a Quorum-Sensing Bacterium,Rhodobacteraceae bacterium C31, Isolated from a marine microalgae symbiotic bacteria.</title>
        <authorList>
            <person name="Zhang Y."/>
        </authorList>
    </citation>
    <scope>NUCLEOTIDE SEQUENCE [LARGE SCALE GENOMIC DNA]</scope>
    <source>
        <strain evidence="2 3">C31</strain>
    </source>
</reference>
<feature type="domain" description="NAD-dependent epimerase/dehydratase" evidence="1">
    <location>
        <begin position="71"/>
        <end position="201"/>
    </location>
</feature>
<organism evidence="2 3">
    <name type="scientific">Ponticoccus alexandrii</name>
    <dbReference type="NCBI Taxonomy" id="1943633"/>
    <lineage>
        <taxon>Bacteria</taxon>
        <taxon>Pseudomonadati</taxon>
        <taxon>Pseudomonadota</taxon>
        <taxon>Alphaproteobacteria</taxon>
        <taxon>Rhodobacterales</taxon>
        <taxon>Roseobacteraceae</taxon>
        <taxon>Ponticoccus</taxon>
    </lineage>
</organism>
<dbReference type="Gene3D" id="3.40.50.720">
    <property type="entry name" value="NAD(P)-binding Rossmann-like Domain"/>
    <property type="match status" value="1"/>
</dbReference>
<dbReference type="PANTHER" id="PTHR43245">
    <property type="entry name" value="BIFUNCTIONAL POLYMYXIN RESISTANCE PROTEIN ARNA"/>
    <property type="match status" value="1"/>
</dbReference>
<dbReference type="Proteomes" id="UP000596387">
    <property type="component" value="Chromosome"/>
</dbReference>
<name>A0ABX7F8A2_9RHOB</name>
<keyword evidence="3" id="KW-1185">Reference proteome</keyword>
<sequence length="271" mass="28731">MTGLIALTGATGIAGEALIPLADLTLGRRALPGKPHRAFDLTGPAPDLSGVETLIHAAFSHLPGKYRGGEGDDPTGFLAANRDGTKRLFDAAARQGVKRVIFLSSRAVFDGLPPGTDLPENRAPDPQSLYGQTKLAAEAHLAALPLTGLSLRATGLYGPGRAHKWRDLFADYRAGKTIAPRRATEVHTADLAQAVRLLITESTPGPVHLSDILLDRHDLLAEVQRLTACPHPLPERATTPVSQLRCARLHSLGWVPGGQALLHQSLATLLA</sequence>
<dbReference type="RefSeq" id="WP_023849368.1">
    <property type="nucleotide sequence ID" value="NZ_CP047166.1"/>
</dbReference>
<dbReference type="InterPro" id="IPR001509">
    <property type="entry name" value="Epimerase_deHydtase"/>
</dbReference>
<dbReference type="PANTHER" id="PTHR43245:SF55">
    <property type="entry name" value="NAD(P)-BINDING DOMAIN-CONTAINING PROTEIN"/>
    <property type="match status" value="1"/>
</dbReference>
<dbReference type="Pfam" id="PF01370">
    <property type="entry name" value="Epimerase"/>
    <property type="match status" value="1"/>
</dbReference>